<dbReference type="EMBL" id="SPNV01000587">
    <property type="protein sequence ID" value="KAF5854925.1"/>
    <property type="molecule type" value="Genomic_DNA"/>
</dbReference>
<gene>
    <name evidence="2" type="ORF">ETB97_010619</name>
</gene>
<evidence type="ECO:0000259" key="1">
    <source>
        <dbReference type="Pfam" id="PF06985"/>
    </source>
</evidence>
<name>A0A8H6E1P4_PETAA</name>
<dbReference type="InterPro" id="IPR010730">
    <property type="entry name" value="HET"/>
</dbReference>
<dbReference type="Pfam" id="PF26639">
    <property type="entry name" value="Het-6_barrel"/>
    <property type="match status" value="1"/>
</dbReference>
<organism evidence="2 3">
    <name type="scientific">Petromyces alliaceus</name>
    <name type="common">Aspergillus alliaceus</name>
    <dbReference type="NCBI Taxonomy" id="209559"/>
    <lineage>
        <taxon>Eukaryota</taxon>
        <taxon>Fungi</taxon>
        <taxon>Dikarya</taxon>
        <taxon>Ascomycota</taxon>
        <taxon>Pezizomycotina</taxon>
        <taxon>Eurotiomycetes</taxon>
        <taxon>Eurotiomycetidae</taxon>
        <taxon>Eurotiales</taxon>
        <taxon>Aspergillaceae</taxon>
        <taxon>Aspergillus</taxon>
        <taxon>Aspergillus subgen. Circumdati</taxon>
    </lineage>
</organism>
<dbReference type="InterPro" id="IPR052895">
    <property type="entry name" value="HetReg/Transcr_Mod"/>
</dbReference>
<keyword evidence="3" id="KW-1185">Reference proteome</keyword>
<evidence type="ECO:0000313" key="3">
    <source>
        <dbReference type="Proteomes" id="UP000541154"/>
    </source>
</evidence>
<comment type="caution">
    <text evidence="2">The sequence shown here is derived from an EMBL/GenBank/DDBJ whole genome shotgun (WGS) entry which is preliminary data.</text>
</comment>
<proteinExistence type="predicted"/>
<evidence type="ECO:0000313" key="2">
    <source>
        <dbReference type="EMBL" id="KAF5854925.1"/>
    </source>
</evidence>
<sequence>MPSSMTSKSQLYQALVQNTREIRLVSITEGTSTTENPDLINCIYQVFEIDKAPPYHALSYTWGDTTFPATILLNGVEIQVTRNLYFALKRLQRLHDVQYIWIDAICIDQSNIHEKNYQVPLMGQIYSGACFVLVCLGDEADDSDLAMDTFADWAHAKFKVVEMYRSSPRPYVRHEFFSDLLRQMDDPFALRKQTSLQKLCSRPYWKRIWILQEIQRAKEVRIYCGPGTKYVDWRTIYQMLGHWLWMFNTERFTSLEHDISVVQAANTLFYHIYSGLQSVLMVSRDIHLDLSTLYRLTDGSLASNPLDRIYGFINLAPQQLPNLVPDYHLTLAELYRDFVLSEIERTGQVNIVCLSHTNMAARVTTELPSWVPDLQLKPVKGFSHYLQFEAGRGLPLSLSFHKDKTTLRMVGIRCGKVTHVDSPRLGDIKSALDRRHALALTQYAAPAANGVSLVQALFRTVFFDSTWLHSYPETEDPPDYGQGPLDIYWCFFNFFSYLSDYPTDTWQFLSDFAEVLCQFPSFLDRLFDLTMAPQQSPFHLMNITHLLLVTLQSKNSTTGIMNVPIGESNMIVIFPILAVLFTLGYSESVSYLELVRQVNALRIYEDYAFIITDNGYIGTGPGDVQVDDVVCVFPGLRAPAVLRPRGNDWGLVGDCYIDGMMQGEMVNTRETEVFNIL</sequence>
<dbReference type="PANTHER" id="PTHR24148">
    <property type="entry name" value="ANKYRIN REPEAT DOMAIN-CONTAINING PROTEIN 39 HOMOLOG-RELATED"/>
    <property type="match status" value="1"/>
</dbReference>
<reference evidence="2 3" key="1">
    <citation type="submission" date="2019-04" db="EMBL/GenBank/DDBJ databases">
        <title>Aspergillus burnettii sp. nov., novel species from soil in southeast Queensland.</title>
        <authorList>
            <person name="Gilchrist C.L.M."/>
            <person name="Pitt J.I."/>
            <person name="Lange L."/>
            <person name="Lacey H.J."/>
            <person name="Vuong D."/>
            <person name="Midgley D.J."/>
            <person name="Greenfield P."/>
            <person name="Bradbury M."/>
            <person name="Lacey E."/>
            <person name="Busk P.K."/>
            <person name="Pilgaard B."/>
            <person name="Chooi Y.H."/>
            <person name="Piggott A.M."/>
        </authorList>
    </citation>
    <scope>NUCLEOTIDE SEQUENCE [LARGE SCALE GENOMIC DNA]</scope>
    <source>
        <strain evidence="2 3">FRR 5400</strain>
    </source>
</reference>
<dbReference type="Proteomes" id="UP000541154">
    <property type="component" value="Unassembled WGS sequence"/>
</dbReference>
<accession>A0A8H6E1P4</accession>
<dbReference type="Pfam" id="PF06985">
    <property type="entry name" value="HET"/>
    <property type="match status" value="1"/>
</dbReference>
<protein>
    <recommendedName>
        <fullName evidence="1">Heterokaryon incompatibility domain-containing protein</fullName>
    </recommendedName>
</protein>
<dbReference type="PANTHER" id="PTHR24148:SF73">
    <property type="entry name" value="HET DOMAIN PROTEIN (AFU_ORTHOLOGUE AFUA_8G01020)"/>
    <property type="match status" value="1"/>
</dbReference>
<dbReference type="AlphaFoldDB" id="A0A8H6E1P4"/>
<feature type="domain" description="Heterokaryon incompatibility" evidence="1">
    <location>
        <begin position="55"/>
        <end position="213"/>
    </location>
</feature>